<comment type="caution">
    <text evidence="1">The sequence shown here is derived from an EMBL/GenBank/DDBJ whole genome shotgun (WGS) entry which is preliminary data.</text>
</comment>
<evidence type="ECO:0000313" key="1">
    <source>
        <dbReference type="EMBL" id="OAP06217.1"/>
    </source>
</evidence>
<sequence length="68" mass="7566">MASSDSRCGFVRSHMIRSLEAIVIVLLSFSKLLSNHQSNLTVNSSMIPISEHNLSSYIIFSYEGFVLS</sequence>
<dbReference type="AlphaFoldDB" id="A0A178VIH3"/>
<name>A0A178VIH3_ARATH</name>
<dbReference type="EMBL" id="LUHQ01000003">
    <property type="protein sequence ID" value="OAP06217.1"/>
    <property type="molecule type" value="Genomic_DNA"/>
</dbReference>
<dbReference type="Proteomes" id="UP000078284">
    <property type="component" value="Chromosome 3"/>
</dbReference>
<evidence type="ECO:0000313" key="2">
    <source>
        <dbReference type="Proteomes" id="UP000078284"/>
    </source>
</evidence>
<gene>
    <name evidence="1" type="ordered locus">AXX17_At3g41300</name>
</gene>
<reference evidence="2" key="1">
    <citation type="journal article" date="2016" name="Proc. Natl. Acad. Sci. U.S.A.">
        <title>Chromosome-level assembly of Arabidopsis thaliana Ler reveals the extent of translocation and inversion polymorphisms.</title>
        <authorList>
            <person name="Zapata L."/>
            <person name="Ding J."/>
            <person name="Willing E.M."/>
            <person name="Hartwig B."/>
            <person name="Bezdan D."/>
            <person name="Jiao W.B."/>
            <person name="Patel V."/>
            <person name="Velikkakam James G."/>
            <person name="Koornneef M."/>
            <person name="Ossowski S."/>
            <person name="Schneeberger K."/>
        </authorList>
    </citation>
    <scope>NUCLEOTIDE SEQUENCE [LARGE SCALE GENOMIC DNA]</scope>
    <source>
        <strain evidence="2">cv. Landsberg erecta</strain>
    </source>
</reference>
<protein>
    <submittedName>
        <fullName evidence="1">Uncharacterized protein</fullName>
    </submittedName>
</protein>
<organism evidence="1 2">
    <name type="scientific">Arabidopsis thaliana</name>
    <name type="common">Mouse-ear cress</name>
    <dbReference type="NCBI Taxonomy" id="3702"/>
    <lineage>
        <taxon>Eukaryota</taxon>
        <taxon>Viridiplantae</taxon>
        <taxon>Streptophyta</taxon>
        <taxon>Embryophyta</taxon>
        <taxon>Tracheophyta</taxon>
        <taxon>Spermatophyta</taxon>
        <taxon>Magnoliopsida</taxon>
        <taxon>eudicotyledons</taxon>
        <taxon>Gunneridae</taxon>
        <taxon>Pentapetalae</taxon>
        <taxon>rosids</taxon>
        <taxon>malvids</taxon>
        <taxon>Brassicales</taxon>
        <taxon>Brassicaceae</taxon>
        <taxon>Camelineae</taxon>
        <taxon>Arabidopsis</taxon>
    </lineage>
</organism>
<accession>A0A178VIH3</accession>
<proteinExistence type="predicted"/>